<dbReference type="STRING" id="619300.G3ATJ0"/>
<feature type="compositionally biased region" description="Acidic residues" evidence="1">
    <location>
        <begin position="77"/>
        <end position="88"/>
    </location>
</feature>
<protein>
    <recommendedName>
        <fullName evidence="4">Protein OCA4</fullName>
    </recommendedName>
</protein>
<dbReference type="OrthoDB" id="6375174at2759"/>
<feature type="compositionally biased region" description="Polar residues" evidence="1">
    <location>
        <begin position="350"/>
        <end position="369"/>
    </location>
</feature>
<evidence type="ECO:0008006" key="4">
    <source>
        <dbReference type="Google" id="ProtNLM"/>
    </source>
</evidence>
<dbReference type="AlphaFoldDB" id="G3ATJ0"/>
<dbReference type="Proteomes" id="UP000000709">
    <property type="component" value="Unassembled WGS sequence"/>
</dbReference>
<evidence type="ECO:0000313" key="2">
    <source>
        <dbReference type="EMBL" id="EGW30953.1"/>
    </source>
</evidence>
<name>G3ATJ0_SPAPN</name>
<evidence type="ECO:0000256" key="1">
    <source>
        <dbReference type="SAM" id="MobiDB-lite"/>
    </source>
</evidence>
<dbReference type="RefSeq" id="XP_007376986.1">
    <property type="nucleotide sequence ID" value="XM_007376924.1"/>
</dbReference>
<proteinExistence type="predicted"/>
<dbReference type="KEGG" id="spaa:SPAPADRAFT_141685"/>
<feature type="region of interest" description="Disordered" evidence="1">
    <location>
        <begin position="393"/>
        <end position="432"/>
    </location>
</feature>
<dbReference type="GeneID" id="18870390"/>
<dbReference type="InterPro" id="IPR004861">
    <property type="entry name" value="Siw14-like"/>
</dbReference>
<sequence>MLVSPNNFGVVEPGLYRCSKLENDNLPFLSTLNLKSIIILDAEKPSRSINNFIEHNKIELFNLGGLKISDRTRNKTDDEEEEEEEDLTGTEGTTERNVRRHSRTRSTPGEHRGSITEKQSTKNNTIDIISLGSKRNKTEQWMVIEKNVIIQAFELILNNHKYPMLVVDSTSTLIGILRKIQKWNFNSILNEYRIYMGSSNKNNYFAETFLELIQIELVSYEVSNFNSMKQQQQQQQQLPQHKYSKSKDMYQPQPRHSIDLETDLSPTNHMKSPYLMPTSRRDSLKPPSMHRVSIDEDISDDASVDDMDDLDDDLLSASPQIPENLLKFVEERKQDKQMQPTDSDDLVITPGTSPQPGLGRSSRNNSFSNDLLRGNGVDRRRSVDVKLVRNVKFRSPMQQQQQQQQPPPPPIPLQTRSSYEGPSSWSKRKDSSRTYSPFDIEEVKRQYDFKYYKNLNKYPIVYENVGVLKLKLPKTHKLPDWFVKGRNYWERNYKLLNSE</sequence>
<dbReference type="GO" id="GO:0016791">
    <property type="term" value="F:phosphatase activity"/>
    <property type="evidence" value="ECO:0007669"/>
    <property type="project" value="TreeGrafter"/>
</dbReference>
<evidence type="ECO:0000313" key="3">
    <source>
        <dbReference type="Proteomes" id="UP000000709"/>
    </source>
</evidence>
<dbReference type="PANTHER" id="PTHR31126">
    <property type="entry name" value="TYROSINE-PROTEIN PHOSPHATASE"/>
    <property type="match status" value="1"/>
</dbReference>
<accession>G3ATJ0</accession>
<feature type="compositionally biased region" description="Polar residues" evidence="1">
    <location>
        <begin position="415"/>
        <end position="425"/>
    </location>
</feature>
<gene>
    <name evidence="2" type="ORF">SPAPADRAFT_141685</name>
</gene>
<dbReference type="Pfam" id="PF03162">
    <property type="entry name" value="Y_phosphatase2"/>
    <property type="match status" value="2"/>
</dbReference>
<dbReference type="eggNOG" id="KOG1572">
    <property type="taxonomic scope" value="Eukaryota"/>
</dbReference>
<dbReference type="Gene3D" id="3.90.190.10">
    <property type="entry name" value="Protein tyrosine phosphatase superfamily"/>
    <property type="match status" value="1"/>
</dbReference>
<organism evidence="3">
    <name type="scientific">Spathaspora passalidarum (strain NRRL Y-27907 / 11-Y1)</name>
    <dbReference type="NCBI Taxonomy" id="619300"/>
    <lineage>
        <taxon>Eukaryota</taxon>
        <taxon>Fungi</taxon>
        <taxon>Dikarya</taxon>
        <taxon>Ascomycota</taxon>
        <taxon>Saccharomycotina</taxon>
        <taxon>Pichiomycetes</taxon>
        <taxon>Debaryomycetaceae</taxon>
        <taxon>Spathaspora</taxon>
    </lineage>
</organism>
<dbReference type="InterPro" id="IPR029021">
    <property type="entry name" value="Prot-tyrosine_phosphatase-like"/>
</dbReference>
<reference evidence="2 3" key="1">
    <citation type="journal article" date="2011" name="Proc. Natl. Acad. Sci. U.S.A.">
        <title>Comparative genomics of xylose-fermenting fungi for enhanced biofuel production.</title>
        <authorList>
            <person name="Wohlbach D.J."/>
            <person name="Kuo A."/>
            <person name="Sato T.K."/>
            <person name="Potts K.M."/>
            <person name="Salamov A.A."/>
            <person name="LaButti K.M."/>
            <person name="Sun H."/>
            <person name="Clum A."/>
            <person name="Pangilinan J.L."/>
            <person name="Lindquist E.A."/>
            <person name="Lucas S."/>
            <person name="Lapidus A."/>
            <person name="Jin M."/>
            <person name="Gunawan C."/>
            <person name="Balan V."/>
            <person name="Dale B.E."/>
            <person name="Jeffries T.W."/>
            <person name="Zinkel R."/>
            <person name="Barry K.W."/>
            <person name="Grigoriev I.V."/>
            <person name="Gasch A.P."/>
        </authorList>
    </citation>
    <scope>NUCLEOTIDE SEQUENCE [LARGE SCALE GENOMIC DNA]</scope>
    <source>
        <strain evidence="3">NRRL Y-27907 / 11-Y1</strain>
    </source>
</reference>
<dbReference type="SUPFAM" id="SSF52799">
    <property type="entry name" value="(Phosphotyrosine protein) phosphatases II"/>
    <property type="match status" value="1"/>
</dbReference>
<feature type="compositionally biased region" description="Acidic residues" evidence="1">
    <location>
        <begin position="295"/>
        <end position="314"/>
    </location>
</feature>
<dbReference type="InParanoid" id="G3ATJ0"/>
<keyword evidence="3" id="KW-1185">Reference proteome</keyword>
<dbReference type="EMBL" id="GL996504">
    <property type="protein sequence ID" value="EGW30953.1"/>
    <property type="molecule type" value="Genomic_DNA"/>
</dbReference>
<feature type="region of interest" description="Disordered" evidence="1">
    <location>
        <begin position="230"/>
        <end position="375"/>
    </location>
</feature>
<dbReference type="OMA" id="IQKWNFN"/>
<dbReference type="PANTHER" id="PTHR31126:SF70">
    <property type="entry name" value="PROTEIN OCA4"/>
    <property type="match status" value="1"/>
</dbReference>
<feature type="region of interest" description="Disordered" evidence="1">
    <location>
        <begin position="72"/>
        <end position="119"/>
    </location>
</feature>
<dbReference type="HOGENOM" id="CLU_036633_1_0_1"/>